<keyword evidence="4 6" id="KW-0067">ATP-binding</keyword>
<evidence type="ECO:0000313" key="6">
    <source>
        <dbReference type="EMBL" id="KLN59693.1"/>
    </source>
</evidence>
<evidence type="ECO:0000256" key="4">
    <source>
        <dbReference type="ARBA" id="ARBA00022840"/>
    </source>
</evidence>
<evidence type="ECO:0000256" key="2">
    <source>
        <dbReference type="ARBA" id="ARBA00022448"/>
    </source>
</evidence>
<comment type="caution">
    <text evidence="6">The sequence shown here is derived from an EMBL/GenBank/DDBJ whole genome shotgun (WGS) entry which is preliminary data.</text>
</comment>
<name>A0A0H2MBH9_9PROT</name>
<dbReference type="PROSITE" id="PS00211">
    <property type="entry name" value="ABC_TRANSPORTER_1"/>
    <property type="match status" value="1"/>
</dbReference>
<dbReference type="GO" id="GO:0055052">
    <property type="term" value="C:ATP-binding cassette (ABC) transporter complex, substrate-binding subunit-containing"/>
    <property type="evidence" value="ECO:0007669"/>
    <property type="project" value="TreeGrafter"/>
</dbReference>
<dbReference type="CDD" id="cd03301">
    <property type="entry name" value="ABC_MalK_N"/>
    <property type="match status" value="1"/>
</dbReference>
<dbReference type="Gene3D" id="2.40.50.100">
    <property type="match status" value="1"/>
</dbReference>
<dbReference type="PROSITE" id="PS50893">
    <property type="entry name" value="ABC_TRANSPORTER_2"/>
    <property type="match status" value="1"/>
</dbReference>
<keyword evidence="7" id="KW-1185">Reference proteome</keyword>
<dbReference type="SUPFAM" id="SSF50331">
    <property type="entry name" value="MOP-like"/>
    <property type="match status" value="1"/>
</dbReference>
<dbReference type="Gene3D" id="3.40.50.300">
    <property type="entry name" value="P-loop containing nucleotide triphosphate hydrolases"/>
    <property type="match status" value="1"/>
</dbReference>
<dbReference type="Proteomes" id="UP000035444">
    <property type="component" value="Unassembled WGS sequence"/>
</dbReference>
<dbReference type="OrthoDB" id="9802264at2"/>
<dbReference type="SMART" id="SM00382">
    <property type="entry name" value="AAA"/>
    <property type="match status" value="1"/>
</dbReference>
<dbReference type="SUPFAM" id="SSF52540">
    <property type="entry name" value="P-loop containing nucleoside triphosphate hydrolases"/>
    <property type="match status" value="1"/>
</dbReference>
<evidence type="ECO:0000256" key="3">
    <source>
        <dbReference type="ARBA" id="ARBA00022741"/>
    </source>
</evidence>
<gene>
    <name evidence="6" type="ORF">WH96_16100</name>
</gene>
<dbReference type="FunFam" id="3.40.50.300:FF:000042">
    <property type="entry name" value="Maltose/maltodextrin ABC transporter, ATP-binding protein"/>
    <property type="match status" value="1"/>
</dbReference>
<reference evidence="6 7" key="1">
    <citation type="submission" date="2015-03" db="EMBL/GenBank/DDBJ databases">
        <title>Genome Sequence of Kiloniella spongiae MEBiC09566, isolated from a marine sponge.</title>
        <authorList>
            <person name="Shao Z."/>
            <person name="Wang L."/>
            <person name="Li X."/>
        </authorList>
    </citation>
    <scope>NUCLEOTIDE SEQUENCE [LARGE SCALE GENOMIC DNA]</scope>
    <source>
        <strain evidence="6 7">MEBiC09566</strain>
    </source>
</reference>
<dbReference type="Pfam" id="PF17912">
    <property type="entry name" value="OB_MalK"/>
    <property type="match status" value="1"/>
</dbReference>
<comment type="similarity">
    <text evidence="1">Belongs to the ABC transporter superfamily.</text>
</comment>
<dbReference type="STRING" id="1489064.WH96_16100"/>
<protein>
    <submittedName>
        <fullName evidence="6">ABC transporter ATP-binding protein</fullName>
    </submittedName>
</protein>
<dbReference type="AlphaFoldDB" id="A0A0H2MBH9"/>
<dbReference type="InterPro" id="IPR003439">
    <property type="entry name" value="ABC_transporter-like_ATP-bd"/>
</dbReference>
<evidence type="ECO:0000313" key="7">
    <source>
        <dbReference type="Proteomes" id="UP000035444"/>
    </source>
</evidence>
<feature type="domain" description="ABC transporter" evidence="5">
    <location>
        <begin position="10"/>
        <end position="240"/>
    </location>
</feature>
<organism evidence="6 7">
    <name type="scientific">Kiloniella spongiae</name>
    <dbReference type="NCBI Taxonomy" id="1489064"/>
    <lineage>
        <taxon>Bacteria</taxon>
        <taxon>Pseudomonadati</taxon>
        <taxon>Pseudomonadota</taxon>
        <taxon>Alphaproteobacteria</taxon>
        <taxon>Rhodospirillales</taxon>
        <taxon>Kiloniellaceae</taxon>
        <taxon>Kiloniella</taxon>
    </lineage>
</organism>
<dbReference type="EMBL" id="LAQL01000011">
    <property type="protein sequence ID" value="KLN59693.1"/>
    <property type="molecule type" value="Genomic_DNA"/>
</dbReference>
<dbReference type="Pfam" id="PF00005">
    <property type="entry name" value="ABC_tran"/>
    <property type="match status" value="1"/>
</dbReference>
<keyword evidence="3" id="KW-0547">Nucleotide-binding</keyword>
<dbReference type="Gene3D" id="2.40.50.140">
    <property type="entry name" value="Nucleic acid-binding proteins"/>
    <property type="match status" value="1"/>
</dbReference>
<dbReference type="InterPro" id="IPR012340">
    <property type="entry name" value="NA-bd_OB-fold"/>
</dbReference>
<dbReference type="GO" id="GO:0005524">
    <property type="term" value="F:ATP binding"/>
    <property type="evidence" value="ECO:0007669"/>
    <property type="project" value="UniProtKB-KW"/>
</dbReference>
<dbReference type="GO" id="GO:0008643">
    <property type="term" value="P:carbohydrate transport"/>
    <property type="evidence" value="ECO:0007669"/>
    <property type="project" value="InterPro"/>
</dbReference>
<dbReference type="InterPro" id="IPR017871">
    <property type="entry name" value="ABC_transporter-like_CS"/>
</dbReference>
<proteinExistence type="inferred from homology"/>
<dbReference type="PANTHER" id="PTHR43875">
    <property type="entry name" value="MALTODEXTRIN IMPORT ATP-BINDING PROTEIN MSMX"/>
    <property type="match status" value="1"/>
</dbReference>
<evidence type="ECO:0000259" key="5">
    <source>
        <dbReference type="PROSITE" id="PS50893"/>
    </source>
</evidence>
<accession>A0A0H2MBH9</accession>
<dbReference type="InterPro" id="IPR003593">
    <property type="entry name" value="AAA+_ATPase"/>
</dbReference>
<sequence>MQNNTNTAHVSAKDLSVSFGKVDVLKKLNLEINKGEFLVLLGASGCGKSTLLNTFAGLQEATDGDVWIDDRNVTFMEPKDRGIAMVFQSYALYPKMTVRGNLSFGLKMNKTPKDKINELVAYAARVLQIENLLDRKPGELSGGQRQRVAIGRALVRKADVFLFDEPLSNLDAKLRSELRVELKRLHEELGATMIYVTHDQVEALTLADRIAVMKAGVIQQLGTPDQIYKEPATRYVAQFVGMPSMNFVTGKIINTSGGTYFENGDIKFSIDEYISKQPLRDGQTVELGIRPEHVVLDTDGSTTFNVDIIEKLGSELIVWGKVGSTSLTLRAEPESSVASKEVRKISFKISGLNFFDPETGLRL</sequence>
<dbReference type="GO" id="GO:0016887">
    <property type="term" value="F:ATP hydrolysis activity"/>
    <property type="evidence" value="ECO:0007669"/>
    <property type="project" value="InterPro"/>
</dbReference>
<keyword evidence="2" id="KW-0813">Transport</keyword>
<dbReference type="InterPro" id="IPR008995">
    <property type="entry name" value="Mo/tungstate-bd_C_term_dom"/>
</dbReference>
<dbReference type="InterPro" id="IPR015855">
    <property type="entry name" value="ABC_transpr_MalK-like"/>
</dbReference>
<evidence type="ECO:0000256" key="1">
    <source>
        <dbReference type="ARBA" id="ARBA00005417"/>
    </source>
</evidence>
<dbReference type="PANTHER" id="PTHR43875:SF14">
    <property type="entry name" value="ABC TRANSPORTER ATP-BINDING PROTEIN"/>
    <property type="match status" value="1"/>
</dbReference>
<dbReference type="NCBIfam" id="NF008653">
    <property type="entry name" value="PRK11650.1"/>
    <property type="match status" value="1"/>
</dbReference>
<dbReference type="InterPro" id="IPR040582">
    <property type="entry name" value="OB_MalK-like"/>
</dbReference>
<dbReference type="InterPro" id="IPR027417">
    <property type="entry name" value="P-loop_NTPase"/>
</dbReference>
<dbReference type="GO" id="GO:0140359">
    <property type="term" value="F:ABC-type transporter activity"/>
    <property type="evidence" value="ECO:0007669"/>
    <property type="project" value="InterPro"/>
</dbReference>
<dbReference type="InterPro" id="IPR047641">
    <property type="entry name" value="ABC_transpr_MalK/UgpC-like"/>
</dbReference>
<dbReference type="RefSeq" id="WP_047765250.1">
    <property type="nucleotide sequence ID" value="NZ_LAQL01000011.1"/>
</dbReference>